<keyword evidence="2" id="KW-1185">Reference proteome</keyword>
<proteinExistence type="predicted"/>
<reference evidence="1" key="2">
    <citation type="submission" date="2020-09" db="EMBL/GenBank/DDBJ databases">
        <authorList>
            <person name="Sun Q."/>
            <person name="Zhou Y."/>
        </authorList>
    </citation>
    <scope>NUCLEOTIDE SEQUENCE</scope>
    <source>
        <strain evidence="1">CGMCC 1.12698</strain>
    </source>
</reference>
<organism evidence="1 2">
    <name type="scientific">Priestia taiwanensis</name>
    <dbReference type="NCBI Taxonomy" id="1347902"/>
    <lineage>
        <taxon>Bacteria</taxon>
        <taxon>Bacillati</taxon>
        <taxon>Bacillota</taxon>
        <taxon>Bacilli</taxon>
        <taxon>Bacillales</taxon>
        <taxon>Bacillaceae</taxon>
        <taxon>Priestia</taxon>
    </lineage>
</organism>
<evidence type="ECO:0000313" key="2">
    <source>
        <dbReference type="Proteomes" id="UP000605259"/>
    </source>
</evidence>
<comment type="caution">
    <text evidence="1">The sequence shown here is derived from an EMBL/GenBank/DDBJ whole genome shotgun (WGS) entry which is preliminary data.</text>
</comment>
<protein>
    <submittedName>
        <fullName evidence="1">Uncharacterized protein</fullName>
    </submittedName>
</protein>
<gene>
    <name evidence="1" type="ORF">GCM10007140_10360</name>
</gene>
<dbReference type="EMBL" id="BMFK01000001">
    <property type="protein sequence ID" value="GGE62032.1"/>
    <property type="molecule type" value="Genomic_DNA"/>
</dbReference>
<accession>A0A917APU7</accession>
<dbReference type="Proteomes" id="UP000605259">
    <property type="component" value="Unassembled WGS sequence"/>
</dbReference>
<evidence type="ECO:0000313" key="1">
    <source>
        <dbReference type="EMBL" id="GGE62032.1"/>
    </source>
</evidence>
<name>A0A917APU7_9BACI</name>
<reference evidence="1" key="1">
    <citation type="journal article" date="2014" name="Int. J. Syst. Evol. Microbiol.">
        <title>Complete genome sequence of Corynebacterium casei LMG S-19264T (=DSM 44701T), isolated from a smear-ripened cheese.</title>
        <authorList>
            <consortium name="US DOE Joint Genome Institute (JGI-PGF)"/>
            <person name="Walter F."/>
            <person name="Albersmeier A."/>
            <person name="Kalinowski J."/>
            <person name="Ruckert C."/>
        </authorList>
    </citation>
    <scope>NUCLEOTIDE SEQUENCE</scope>
    <source>
        <strain evidence="1">CGMCC 1.12698</strain>
    </source>
</reference>
<sequence length="63" mass="7545">MSNENFNISEKIIEKQMNIFKEMVSFYQCENKQFPTLQEIEQTLVIALKHQQSIDFKGNYELL</sequence>
<dbReference type="RefSeq" id="WP_188387339.1">
    <property type="nucleotide sequence ID" value="NZ_BMFK01000001.1"/>
</dbReference>
<dbReference type="AlphaFoldDB" id="A0A917APU7"/>